<proteinExistence type="predicted"/>
<protein>
    <submittedName>
        <fullName evidence="2">Uncharacterized protein</fullName>
    </submittedName>
</protein>
<keyword evidence="1" id="KW-0472">Membrane</keyword>
<name>A0A9D4CXB0_DREPO</name>
<evidence type="ECO:0000313" key="3">
    <source>
        <dbReference type="Proteomes" id="UP000828390"/>
    </source>
</evidence>
<accession>A0A9D4CXB0</accession>
<gene>
    <name evidence="2" type="ORF">DPMN_041704</name>
</gene>
<feature type="transmembrane region" description="Helical" evidence="1">
    <location>
        <begin position="20"/>
        <end position="36"/>
    </location>
</feature>
<dbReference type="Proteomes" id="UP000828390">
    <property type="component" value="Unassembled WGS sequence"/>
</dbReference>
<dbReference type="AlphaFoldDB" id="A0A9D4CXB0"/>
<reference evidence="2" key="2">
    <citation type="submission" date="2020-11" db="EMBL/GenBank/DDBJ databases">
        <authorList>
            <person name="McCartney M.A."/>
            <person name="Auch B."/>
            <person name="Kono T."/>
            <person name="Mallez S."/>
            <person name="Becker A."/>
            <person name="Gohl D.M."/>
            <person name="Silverstein K.A.T."/>
            <person name="Koren S."/>
            <person name="Bechman K.B."/>
            <person name="Herman A."/>
            <person name="Abrahante J.E."/>
            <person name="Garbe J."/>
        </authorList>
    </citation>
    <scope>NUCLEOTIDE SEQUENCE</scope>
    <source>
        <strain evidence="2">Duluth1</strain>
        <tissue evidence="2">Whole animal</tissue>
    </source>
</reference>
<keyword evidence="3" id="KW-1185">Reference proteome</keyword>
<evidence type="ECO:0000256" key="1">
    <source>
        <dbReference type="SAM" id="Phobius"/>
    </source>
</evidence>
<sequence>MSATYYQDLPKSYASLMEPGAIHQHAFLVIVVSFRLQMLSFTNRMVHCLEPMQVLNVSTGTP</sequence>
<keyword evidence="1" id="KW-1133">Transmembrane helix</keyword>
<reference evidence="2" key="1">
    <citation type="journal article" date="2019" name="bioRxiv">
        <title>The Genome of the Zebra Mussel, Dreissena polymorpha: A Resource for Invasive Species Research.</title>
        <authorList>
            <person name="McCartney M.A."/>
            <person name="Auch B."/>
            <person name="Kono T."/>
            <person name="Mallez S."/>
            <person name="Zhang Y."/>
            <person name="Obille A."/>
            <person name="Becker A."/>
            <person name="Abrahante J.E."/>
            <person name="Garbe J."/>
            <person name="Badalamenti J.P."/>
            <person name="Herman A."/>
            <person name="Mangelson H."/>
            <person name="Liachko I."/>
            <person name="Sullivan S."/>
            <person name="Sone E.D."/>
            <person name="Koren S."/>
            <person name="Silverstein K.A.T."/>
            <person name="Beckman K.B."/>
            <person name="Gohl D.M."/>
        </authorList>
    </citation>
    <scope>NUCLEOTIDE SEQUENCE</scope>
    <source>
        <strain evidence="2">Duluth1</strain>
        <tissue evidence="2">Whole animal</tissue>
    </source>
</reference>
<dbReference type="EMBL" id="JAIWYP010000011">
    <property type="protein sequence ID" value="KAH3735241.1"/>
    <property type="molecule type" value="Genomic_DNA"/>
</dbReference>
<evidence type="ECO:0000313" key="2">
    <source>
        <dbReference type="EMBL" id="KAH3735241.1"/>
    </source>
</evidence>
<comment type="caution">
    <text evidence="2">The sequence shown here is derived from an EMBL/GenBank/DDBJ whole genome shotgun (WGS) entry which is preliminary data.</text>
</comment>
<keyword evidence="1" id="KW-0812">Transmembrane</keyword>
<organism evidence="2 3">
    <name type="scientific">Dreissena polymorpha</name>
    <name type="common">Zebra mussel</name>
    <name type="synonym">Mytilus polymorpha</name>
    <dbReference type="NCBI Taxonomy" id="45954"/>
    <lineage>
        <taxon>Eukaryota</taxon>
        <taxon>Metazoa</taxon>
        <taxon>Spiralia</taxon>
        <taxon>Lophotrochozoa</taxon>
        <taxon>Mollusca</taxon>
        <taxon>Bivalvia</taxon>
        <taxon>Autobranchia</taxon>
        <taxon>Heteroconchia</taxon>
        <taxon>Euheterodonta</taxon>
        <taxon>Imparidentia</taxon>
        <taxon>Neoheterodontei</taxon>
        <taxon>Myida</taxon>
        <taxon>Dreissenoidea</taxon>
        <taxon>Dreissenidae</taxon>
        <taxon>Dreissena</taxon>
    </lineage>
</organism>